<dbReference type="GO" id="GO:0005524">
    <property type="term" value="F:ATP binding"/>
    <property type="evidence" value="ECO:0007669"/>
    <property type="project" value="UniProtKB-KW"/>
</dbReference>
<keyword evidence="3 9" id="KW-0808">Transferase</keyword>
<evidence type="ECO:0000256" key="1">
    <source>
        <dbReference type="ARBA" id="ARBA00005017"/>
    </source>
</evidence>
<dbReference type="PRINTS" id="PR00959">
    <property type="entry name" value="MEVGALKINASE"/>
</dbReference>
<evidence type="ECO:0000256" key="4">
    <source>
        <dbReference type="ARBA" id="ARBA00022741"/>
    </source>
</evidence>
<evidence type="ECO:0000256" key="2">
    <source>
        <dbReference type="ARBA" id="ARBA00012958"/>
    </source>
</evidence>
<dbReference type="PANTHER" id="PTHR31814:SF2">
    <property type="entry name" value="PHOSPHOMEVALONATE KINASE"/>
    <property type="match status" value="1"/>
</dbReference>
<dbReference type="UniPathway" id="UPA00057">
    <property type="reaction ID" value="UER00099"/>
</dbReference>
<dbReference type="Gene3D" id="3.30.70.890">
    <property type="entry name" value="GHMP kinase, C-terminal domain"/>
    <property type="match status" value="1"/>
</dbReference>
<evidence type="ECO:0000256" key="3">
    <source>
        <dbReference type="ARBA" id="ARBA00022679"/>
    </source>
</evidence>
<dbReference type="InterPro" id="IPR013750">
    <property type="entry name" value="GHMP_kinase_C_dom"/>
</dbReference>
<dbReference type="InterPro" id="IPR020568">
    <property type="entry name" value="Ribosomal_Su5_D2-typ_SF"/>
</dbReference>
<dbReference type="NCBIfam" id="TIGR01220">
    <property type="entry name" value="Pmev_kin_Gr_pos"/>
    <property type="match status" value="1"/>
</dbReference>
<evidence type="ECO:0000256" key="5">
    <source>
        <dbReference type="ARBA" id="ARBA00022777"/>
    </source>
</evidence>
<organism evidence="9 10">
    <name type="scientific">Jeotgalibaca porci</name>
    <dbReference type="NCBI Taxonomy" id="1868793"/>
    <lineage>
        <taxon>Bacteria</taxon>
        <taxon>Bacillati</taxon>
        <taxon>Bacillota</taxon>
        <taxon>Bacilli</taxon>
        <taxon>Lactobacillales</taxon>
        <taxon>Carnobacteriaceae</taxon>
        <taxon>Jeotgalibaca</taxon>
    </lineage>
</organism>
<dbReference type="InterPro" id="IPR035102">
    <property type="entry name" value="Phosphomevalonate_kinase"/>
</dbReference>
<dbReference type="InterPro" id="IPR005917">
    <property type="entry name" value="Pmev_kinase_bact"/>
</dbReference>
<dbReference type="EMBL" id="CP049889">
    <property type="protein sequence ID" value="QIK52349.1"/>
    <property type="molecule type" value="Genomic_DNA"/>
</dbReference>
<keyword evidence="4" id="KW-0547">Nucleotide-binding</keyword>
<dbReference type="InterPro" id="IPR006204">
    <property type="entry name" value="GHMP_kinase_N_dom"/>
</dbReference>
<dbReference type="GO" id="GO:0004631">
    <property type="term" value="F:phosphomevalonate kinase activity"/>
    <property type="evidence" value="ECO:0007669"/>
    <property type="project" value="UniProtKB-EC"/>
</dbReference>
<name>A0A6G7WJE1_9LACT</name>
<keyword evidence="10" id="KW-1185">Reference proteome</keyword>
<proteinExistence type="predicted"/>
<dbReference type="PANTHER" id="PTHR31814">
    <property type="match status" value="1"/>
</dbReference>
<reference evidence="9 10" key="1">
    <citation type="journal article" date="2017" name="Int. J. Syst. Evol. Microbiol.">
        <title>Jeotgalibaca porci sp. nov. and Jeotgalibaca arthritidis sp. nov., isolated from pigs, and emended description of the genus Jeotgalibaca.</title>
        <authorList>
            <person name="Zamora L."/>
            <person name="Perez-Sancho M."/>
            <person name="Dominguez L."/>
            <person name="Fernandez-Garayzabal J.F."/>
            <person name="Vela A.I."/>
        </authorList>
    </citation>
    <scope>NUCLEOTIDE SEQUENCE [LARGE SCALE GENOMIC DNA]</scope>
    <source>
        <strain evidence="9 10">CCUG 69148</strain>
    </source>
</reference>
<protein>
    <recommendedName>
        <fullName evidence="2">phosphomevalonate kinase</fullName>
        <ecNumber evidence="2">2.7.4.2</ecNumber>
    </recommendedName>
</protein>
<evidence type="ECO:0000256" key="6">
    <source>
        <dbReference type="ARBA" id="ARBA00022840"/>
    </source>
</evidence>
<keyword evidence="6" id="KW-0067">ATP-binding</keyword>
<dbReference type="Pfam" id="PF08544">
    <property type="entry name" value="GHMP_kinases_C"/>
    <property type="match status" value="1"/>
</dbReference>
<dbReference type="GO" id="GO:0019287">
    <property type="term" value="P:isopentenyl diphosphate biosynthetic process, mevalonate pathway"/>
    <property type="evidence" value="ECO:0007669"/>
    <property type="project" value="UniProtKB-UniPathway"/>
</dbReference>
<dbReference type="KEGG" id="jpo:G7058_10015"/>
<feature type="domain" description="GHMP kinase N-terminal" evidence="7">
    <location>
        <begin position="90"/>
        <end position="171"/>
    </location>
</feature>
<dbReference type="InterPro" id="IPR014721">
    <property type="entry name" value="Ribsml_uS5_D2-typ_fold_subgr"/>
</dbReference>
<evidence type="ECO:0000313" key="9">
    <source>
        <dbReference type="EMBL" id="QIK52349.1"/>
    </source>
</evidence>
<dbReference type="Gene3D" id="3.30.230.10">
    <property type="match status" value="1"/>
</dbReference>
<evidence type="ECO:0000313" key="10">
    <source>
        <dbReference type="Proteomes" id="UP000501830"/>
    </source>
</evidence>
<dbReference type="SUPFAM" id="SSF54211">
    <property type="entry name" value="Ribosomal protein S5 domain 2-like"/>
    <property type="match status" value="1"/>
</dbReference>
<accession>A0A6G7WJE1</accession>
<dbReference type="EC" id="2.7.4.2" evidence="2"/>
<dbReference type="SUPFAM" id="SSF55060">
    <property type="entry name" value="GHMP Kinase, C-terminal domain"/>
    <property type="match status" value="1"/>
</dbReference>
<feature type="domain" description="GHMP kinase C-terminal" evidence="8">
    <location>
        <begin position="262"/>
        <end position="332"/>
    </location>
</feature>
<evidence type="ECO:0000259" key="7">
    <source>
        <dbReference type="Pfam" id="PF00288"/>
    </source>
</evidence>
<dbReference type="Proteomes" id="UP000501830">
    <property type="component" value="Chromosome"/>
</dbReference>
<evidence type="ECO:0000259" key="8">
    <source>
        <dbReference type="Pfam" id="PF08544"/>
    </source>
</evidence>
<comment type="pathway">
    <text evidence="1">Isoprenoid biosynthesis; isopentenyl diphosphate biosynthesis via mevalonate pathway; isopentenyl diphosphate from (R)-mevalonate: step 2/3.</text>
</comment>
<dbReference type="Pfam" id="PF00288">
    <property type="entry name" value="GHMP_kinases_N"/>
    <property type="match status" value="1"/>
</dbReference>
<dbReference type="InterPro" id="IPR036554">
    <property type="entry name" value="GHMP_kinase_C_sf"/>
</dbReference>
<dbReference type="AlphaFoldDB" id="A0A6G7WJE1"/>
<sequence>MIKASAPGKLFIAGEYAVVTNNHPAILVAVNQFITVSLDEAIDEGTINSTLNGGLPVPWTRQDGALHIDERENPFIYITQAVTVTEQYISELNKELVFFHLSVESELDNAKGKKYGLGSSGAVTVATIKALLKFYKVPYTPELVYKLASLAHLSVKSNGSFGDIAASCFTGWIAYSCFNREWVKERQTEMTITELITMPWPDLMIRQLRVPDNLQLLIGWTASPASTTHLVDKVNDKRQDMADFFPNFLAKSKTIVNDLIIAFDQNKTQAIKDGIRKNRALLLKLAKHTGISIETPLLEKLVEAAETFGGAAKSSGAGGGDCGIALVDNADTILPLFKQWEADGVVPLPLEVYQEDEGAGVL</sequence>
<dbReference type="RefSeq" id="WP_166063410.1">
    <property type="nucleotide sequence ID" value="NZ_CP049889.1"/>
</dbReference>
<dbReference type="GeneID" id="94553621"/>
<gene>
    <name evidence="9" type="ORF">G7058_10015</name>
</gene>
<keyword evidence="5 9" id="KW-0418">Kinase</keyword>